<dbReference type="Proteomes" id="UP000030185">
    <property type="component" value="Unassembled WGS sequence"/>
</dbReference>
<dbReference type="GO" id="GO:0009228">
    <property type="term" value="P:thiamine biosynthetic process"/>
    <property type="evidence" value="ECO:0007669"/>
    <property type="project" value="UniProtKB-KW"/>
</dbReference>
<keyword evidence="5" id="KW-1185">Reference proteome</keyword>
<dbReference type="SUPFAM" id="SSF51391">
    <property type="entry name" value="Thiamin phosphate synthase"/>
    <property type="match status" value="1"/>
</dbReference>
<feature type="domain" description="Thiamine phosphate synthase/TenI" evidence="3">
    <location>
        <begin position="23"/>
        <end position="119"/>
    </location>
</feature>
<comment type="pathway">
    <text evidence="1">Cofactor biosynthesis; thiamine diphosphate biosynthesis.</text>
</comment>
<comment type="caution">
    <text evidence="4">The sequence shown here is derived from an EMBL/GenBank/DDBJ whole genome shotgun (WGS) entry which is preliminary data.</text>
</comment>
<dbReference type="Pfam" id="PF02581">
    <property type="entry name" value="TMP-TENI"/>
    <property type="match status" value="1"/>
</dbReference>
<dbReference type="PANTHER" id="PTHR20857">
    <property type="entry name" value="THIAMINE-PHOSPHATE PYROPHOSPHORYLASE"/>
    <property type="match status" value="1"/>
</dbReference>
<dbReference type="EMBL" id="BBLT01000012">
    <property type="protein sequence ID" value="GAL87354.1"/>
    <property type="molecule type" value="Genomic_DNA"/>
</dbReference>
<evidence type="ECO:0000259" key="3">
    <source>
        <dbReference type="Pfam" id="PF02581"/>
    </source>
</evidence>
<gene>
    <name evidence="4" type="ORF">MYP_4584</name>
</gene>
<keyword evidence="2" id="KW-0784">Thiamine biosynthesis</keyword>
<dbReference type="PANTHER" id="PTHR20857:SF15">
    <property type="entry name" value="THIAMINE-PHOSPHATE SYNTHASE"/>
    <property type="match status" value="1"/>
</dbReference>
<protein>
    <submittedName>
        <fullName evidence="4">Thiamine monophosphate synthase</fullName>
    </submittedName>
</protein>
<evidence type="ECO:0000313" key="4">
    <source>
        <dbReference type="EMBL" id="GAL87354.1"/>
    </source>
</evidence>
<accession>A0A098LLJ8</accession>
<dbReference type="eggNOG" id="COG0352">
    <property type="taxonomic scope" value="Bacteria"/>
</dbReference>
<evidence type="ECO:0000256" key="1">
    <source>
        <dbReference type="ARBA" id="ARBA00004948"/>
    </source>
</evidence>
<dbReference type="InterPro" id="IPR013785">
    <property type="entry name" value="Aldolase_TIM"/>
</dbReference>
<reference evidence="4 5" key="1">
    <citation type="submission" date="2014-09" db="EMBL/GenBank/DDBJ databases">
        <title>Sporocytophaga myxococcoides PG-01 genome sequencing.</title>
        <authorList>
            <person name="Liu L."/>
            <person name="Gao P.J."/>
            <person name="Chen G.J."/>
            <person name="Wang L.S."/>
        </authorList>
    </citation>
    <scope>NUCLEOTIDE SEQUENCE [LARGE SCALE GENOMIC DNA]</scope>
    <source>
        <strain evidence="4 5">PG-01</strain>
    </source>
</reference>
<name>A0A098LLJ8_9BACT</name>
<dbReference type="InterPro" id="IPR022998">
    <property type="entry name" value="ThiamineP_synth_TenI"/>
</dbReference>
<evidence type="ECO:0000256" key="2">
    <source>
        <dbReference type="ARBA" id="ARBA00022977"/>
    </source>
</evidence>
<sequence length="151" mass="17146">MPEIVERFPLRGYHFSYDAFKESNVDIKLIHKLRQDHRLISCSCHSVEDLKAAKEITDYQFISPLFDSISKTGYKAGIDLHELSRFLAEHNTATFGLGGMDEQTIHHLKNTGLSGAVVLGIIWKQFAEDADVKKAVQRYILLRETIAQVAQ</sequence>
<evidence type="ECO:0000313" key="5">
    <source>
        <dbReference type="Proteomes" id="UP000030185"/>
    </source>
</evidence>
<dbReference type="AlphaFoldDB" id="A0A098LLJ8"/>
<dbReference type="GO" id="GO:0004789">
    <property type="term" value="F:thiamine-phosphate diphosphorylase activity"/>
    <property type="evidence" value="ECO:0007669"/>
    <property type="project" value="TreeGrafter"/>
</dbReference>
<proteinExistence type="predicted"/>
<organism evidence="4 5">
    <name type="scientific">Sporocytophaga myxococcoides</name>
    <dbReference type="NCBI Taxonomy" id="153721"/>
    <lineage>
        <taxon>Bacteria</taxon>
        <taxon>Pseudomonadati</taxon>
        <taxon>Bacteroidota</taxon>
        <taxon>Cytophagia</taxon>
        <taxon>Cytophagales</taxon>
        <taxon>Cytophagaceae</taxon>
        <taxon>Sporocytophaga</taxon>
    </lineage>
</organism>
<dbReference type="Gene3D" id="3.20.20.70">
    <property type="entry name" value="Aldolase class I"/>
    <property type="match status" value="1"/>
</dbReference>
<dbReference type="InterPro" id="IPR036206">
    <property type="entry name" value="ThiamineP_synth_sf"/>
</dbReference>
<dbReference type="GO" id="GO:0005737">
    <property type="term" value="C:cytoplasm"/>
    <property type="evidence" value="ECO:0007669"/>
    <property type="project" value="TreeGrafter"/>
</dbReference>
<dbReference type="STRING" id="153721.MYP_4584"/>
<dbReference type="CDD" id="cd00564">
    <property type="entry name" value="TMP_TenI"/>
    <property type="match status" value="1"/>
</dbReference>